<evidence type="ECO:0000313" key="6">
    <source>
        <dbReference type="EMBL" id="GAA1963871.1"/>
    </source>
</evidence>
<protein>
    <recommendedName>
        <fullName evidence="5">HTH merR-type domain-containing protein</fullName>
    </recommendedName>
</protein>
<feature type="domain" description="HTH merR-type" evidence="5">
    <location>
        <begin position="12"/>
        <end position="81"/>
    </location>
</feature>
<keyword evidence="2" id="KW-0805">Transcription regulation</keyword>
<sequence length="254" mass="28274">MGPMTGTEGKARWSVGALAKAAGLTVRTLHHYDEIGLLCPGERSPSGHRRYTEPDLHRLYQIRLLRQIGMPLTEIGDALDRGVLREVLTARVELLDQQARRLTALSQQTSALLDQLDRSDWADPVLLQAKLTVFEEYLTPEQHALMDAHVEGLDEAAKSTMDTEWFVLFRRMVEHYRAGTPEADPALLADAARLADLGRTFTGGDAGIWDSMVKFFRERGGGVLNSLTGETDFELDDDFWDYVSSAISAALSDR</sequence>
<name>A0ABN2R595_9PSEU</name>
<dbReference type="Gene3D" id="1.10.1660.10">
    <property type="match status" value="1"/>
</dbReference>
<dbReference type="PRINTS" id="PR00040">
    <property type="entry name" value="HTHMERR"/>
</dbReference>
<dbReference type="Pfam" id="PF13411">
    <property type="entry name" value="MerR_1"/>
    <property type="match status" value="1"/>
</dbReference>
<dbReference type="InterPro" id="IPR000551">
    <property type="entry name" value="MerR-type_HTH_dom"/>
</dbReference>
<accession>A0ABN2R595</accession>
<evidence type="ECO:0000256" key="2">
    <source>
        <dbReference type="ARBA" id="ARBA00023015"/>
    </source>
</evidence>
<keyword evidence="7" id="KW-1185">Reference proteome</keyword>
<evidence type="ECO:0000313" key="7">
    <source>
        <dbReference type="Proteomes" id="UP001501116"/>
    </source>
</evidence>
<reference evidence="6 7" key="1">
    <citation type="journal article" date="2019" name="Int. J. Syst. Evol. Microbiol.">
        <title>The Global Catalogue of Microorganisms (GCM) 10K type strain sequencing project: providing services to taxonomists for standard genome sequencing and annotation.</title>
        <authorList>
            <consortium name="The Broad Institute Genomics Platform"/>
            <consortium name="The Broad Institute Genome Sequencing Center for Infectious Disease"/>
            <person name="Wu L."/>
            <person name="Ma J."/>
        </authorList>
    </citation>
    <scope>NUCLEOTIDE SEQUENCE [LARGE SCALE GENOMIC DNA]</scope>
    <source>
        <strain evidence="6 7">JCM 14545</strain>
    </source>
</reference>
<dbReference type="PANTHER" id="PTHR30204">
    <property type="entry name" value="REDOX-CYCLING DRUG-SENSING TRANSCRIPTIONAL ACTIVATOR SOXR"/>
    <property type="match status" value="1"/>
</dbReference>
<keyword evidence="1" id="KW-0678">Repressor</keyword>
<evidence type="ECO:0000259" key="5">
    <source>
        <dbReference type="PROSITE" id="PS50937"/>
    </source>
</evidence>
<evidence type="ECO:0000256" key="1">
    <source>
        <dbReference type="ARBA" id="ARBA00022491"/>
    </source>
</evidence>
<proteinExistence type="predicted"/>
<dbReference type="PANTHER" id="PTHR30204:SF69">
    <property type="entry name" value="MERR-FAMILY TRANSCRIPTIONAL REGULATOR"/>
    <property type="match status" value="1"/>
</dbReference>
<gene>
    <name evidence="6" type="ORF">GCM10009754_39330</name>
</gene>
<dbReference type="InterPro" id="IPR009061">
    <property type="entry name" value="DNA-bd_dom_put_sf"/>
</dbReference>
<evidence type="ECO:0000256" key="4">
    <source>
        <dbReference type="ARBA" id="ARBA00023163"/>
    </source>
</evidence>
<dbReference type="CDD" id="cd01106">
    <property type="entry name" value="HTH_TipAL-Mta"/>
    <property type="match status" value="1"/>
</dbReference>
<dbReference type="EMBL" id="BAAANN010000014">
    <property type="protein sequence ID" value="GAA1963871.1"/>
    <property type="molecule type" value="Genomic_DNA"/>
</dbReference>
<dbReference type="SUPFAM" id="SSF46955">
    <property type="entry name" value="Putative DNA-binding domain"/>
    <property type="match status" value="1"/>
</dbReference>
<dbReference type="Proteomes" id="UP001501116">
    <property type="component" value="Unassembled WGS sequence"/>
</dbReference>
<comment type="caution">
    <text evidence="6">The sequence shown here is derived from an EMBL/GenBank/DDBJ whole genome shotgun (WGS) entry which is preliminary data.</text>
</comment>
<dbReference type="SMART" id="SM00422">
    <property type="entry name" value="HTH_MERR"/>
    <property type="match status" value="1"/>
</dbReference>
<dbReference type="InterPro" id="IPR047057">
    <property type="entry name" value="MerR_fam"/>
</dbReference>
<keyword evidence="4" id="KW-0804">Transcription</keyword>
<dbReference type="PROSITE" id="PS00552">
    <property type="entry name" value="HTH_MERR_1"/>
    <property type="match status" value="1"/>
</dbReference>
<evidence type="ECO:0000256" key="3">
    <source>
        <dbReference type="ARBA" id="ARBA00023125"/>
    </source>
</evidence>
<organism evidence="6 7">
    <name type="scientific">Amycolatopsis minnesotensis</name>
    <dbReference type="NCBI Taxonomy" id="337894"/>
    <lineage>
        <taxon>Bacteria</taxon>
        <taxon>Bacillati</taxon>
        <taxon>Actinomycetota</taxon>
        <taxon>Actinomycetes</taxon>
        <taxon>Pseudonocardiales</taxon>
        <taxon>Pseudonocardiaceae</taxon>
        <taxon>Amycolatopsis</taxon>
    </lineage>
</organism>
<keyword evidence="3" id="KW-0238">DNA-binding</keyword>
<dbReference type="PROSITE" id="PS50937">
    <property type="entry name" value="HTH_MERR_2"/>
    <property type="match status" value="1"/>
</dbReference>